<feature type="region of interest" description="Disordered" evidence="1">
    <location>
        <begin position="1"/>
        <end position="44"/>
    </location>
</feature>
<accession>A0ABQ8WWR5</accession>
<reference evidence="2 3" key="1">
    <citation type="journal article" date="2023" name="IMA Fungus">
        <title>Comparative genomic study of the Penicillium genus elucidates a diverse pangenome and 15 lateral gene transfer events.</title>
        <authorList>
            <person name="Petersen C."/>
            <person name="Sorensen T."/>
            <person name="Nielsen M.R."/>
            <person name="Sondergaard T.E."/>
            <person name="Sorensen J.L."/>
            <person name="Fitzpatrick D.A."/>
            <person name="Frisvad J.C."/>
            <person name="Nielsen K.L."/>
        </authorList>
    </citation>
    <scope>NUCLEOTIDE SEQUENCE [LARGE SCALE GENOMIC DNA]</scope>
    <source>
        <strain evidence="2 3">IBT 3361</strain>
    </source>
</reference>
<feature type="compositionally biased region" description="Low complexity" evidence="1">
    <location>
        <begin position="9"/>
        <end position="21"/>
    </location>
</feature>
<dbReference type="Proteomes" id="UP001220256">
    <property type="component" value="Unassembled WGS sequence"/>
</dbReference>
<evidence type="ECO:0000256" key="1">
    <source>
        <dbReference type="SAM" id="MobiDB-lite"/>
    </source>
</evidence>
<proteinExistence type="predicted"/>
<protein>
    <submittedName>
        <fullName evidence="2">Uncharacterized protein</fullName>
    </submittedName>
</protein>
<comment type="caution">
    <text evidence="2">The sequence shown here is derived from an EMBL/GenBank/DDBJ whole genome shotgun (WGS) entry which is preliminary data.</text>
</comment>
<evidence type="ECO:0000313" key="2">
    <source>
        <dbReference type="EMBL" id="KAJ5283482.1"/>
    </source>
</evidence>
<name>A0ABQ8WWR5_PENCH</name>
<evidence type="ECO:0000313" key="3">
    <source>
        <dbReference type="Proteomes" id="UP001220256"/>
    </source>
</evidence>
<dbReference type="EMBL" id="JAPVEB010000001">
    <property type="protein sequence ID" value="KAJ5283482.1"/>
    <property type="molecule type" value="Genomic_DNA"/>
</dbReference>
<organism evidence="2 3">
    <name type="scientific">Penicillium chrysogenum</name>
    <name type="common">Penicillium notatum</name>
    <dbReference type="NCBI Taxonomy" id="5076"/>
    <lineage>
        <taxon>Eukaryota</taxon>
        <taxon>Fungi</taxon>
        <taxon>Dikarya</taxon>
        <taxon>Ascomycota</taxon>
        <taxon>Pezizomycotina</taxon>
        <taxon>Eurotiomycetes</taxon>
        <taxon>Eurotiomycetidae</taxon>
        <taxon>Eurotiales</taxon>
        <taxon>Aspergillaceae</taxon>
        <taxon>Penicillium</taxon>
        <taxon>Penicillium chrysogenum species complex</taxon>
    </lineage>
</organism>
<sequence length="204" mass="22274">MEGHPHATLMELGSGSGSLMSDPDPRRGGWRVQGHGPPGGSLPGLIKTSPQLPSAFMFTQNTDITLRLLFATPATNFMHYITALSLTASLLGMVAATANPVHRYAQLRAWGQAGCRVSNLGEEGIYGDYIGLCKPLDNYDTVRSVSAESFESGCTRTFRQFLDCVLPPTNILNLLCHSERIEVPLNKCVNGDHEYKMYKLLCDV</sequence>
<gene>
    <name evidence="2" type="ORF">N7505_001462</name>
</gene>
<keyword evidence="3" id="KW-1185">Reference proteome</keyword>